<organism evidence="1 2">
    <name type="scientific">Mythimna loreyi</name>
    <dbReference type="NCBI Taxonomy" id="667449"/>
    <lineage>
        <taxon>Eukaryota</taxon>
        <taxon>Metazoa</taxon>
        <taxon>Ecdysozoa</taxon>
        <taxon>Arthropoda</taxon>
        <taxon>Hexapoda</taxon>
        <taxon>Insecta</taxon>
        <taxon>Pterygota</taxon>
        <taxon>Neoptera</taxon>
        <taxon>Endopterygota</taxon>
        <taxon>Lepidoptera</taxon>
        <taxon>Glossata</taxon>
        <taxon>Ditrysia</taxon>
        <taxon>Noctuoidea</taxon>
        <taxon>Noctuidae</taxon>
        <taxon>Noctuinae</taxon>
        <taxon>Hadenini</taxon>
        <taxon>Mythimna</taxon>
    </lineage>
</organism>
<name>A0ACC2QTZ3_9NEOP</name>
<comment type="caution">
    <text evidence="1">The sequence shown here is derived from an EMBL/GenBank/DDBJ whole genome shotgun (WGS) entry which is preliminary data.</text>
</comment>
<evidence type="ECO:0000313" key="1">
    <source>
        <dbReference type="EMBL" id="KAJ8724346.1"/>
    </source>
</evidence>
<reference evidence="1" key="1">
    <citation type="submission" date="2023-03" db="EMBL/GenBank/DDBJ databases">
        <title>Chromosome-level genomes of two armyworms, Mythimna separata and Mythimna loreyi, provide insights into the biosynthesis and reception of sex pheromones.</title>
        <authorList>
            <person name="Zhao H."/>
        </authorList>
    </citation>
    <scope>NUCLEOTIDE SEQUENCE</scope>
    <source>
        <strain evidence="1">BeijingLab</strain>
    </source>
</reference>
<keyword evidence="2" id="KW-1185">Reference proteome</keyword>
<evidence type="ECO:0000313" key="2">
    <source>
        <dbReference type="Proteomes" id="UP001231649"/>
    </source>
</evidence>
<protein>
    <submittedName>
        <fullName evidence="1">Uncharacterized protein</fullName>
    </submittedName>
</protein>
<sequence length="1010" mass="108433">MLVYIGFIILTFAGSGLAGHKPTKCKNPEHSCPKNEHYTRNNPRCIRTCANKWVPNSDDCKSFTGCVCNDGLVRLNDDGTGPCVSERECPNKCKDKNAMFKKCPNPCPLSCDHPFSKVCSKMCLESGCECAPGFILDCNDSNGKCIRPEDCPKPIRCPKHSRYVINDNQCPKTCGNRLLPNSDVAGICAPFTGCACKHGYVRKYDNATGPCIKEDKCPPIPTECGVNEEPTSCAIVCPPQTCDSIFSSYYCLPTECEPGCDCLNEFLRNDDGICIPSYDCFKPDPIECNGPNEVYSDCVYTCPPQSCESLFVNYLCAAEITCTEGCRCLDGYLRNSLGECVSIDECYNDPAGCNGDLNATRARDCGNPNPPTCENPEPEGKSDICVLNGCQCKQGYVVGDDGNCIAANDCPGGSPICGANKTYVDCKFGCPTNYCPVDDSRAQVACSLAYPCQGGCACIAGHLIVSPEDPRCVLASDCPEVECTRQNEVWDPNPSGCFLERCDDRGSKCDYPYPSGPRCVCREGYYRNEDDVCIPALECPPLDCNGDFNATLKNCPDPCPKTCDDPEAGDSGCIEICLETDCQCNDGYFLTKIGGTCIKPEDCESCKGDPNAVYSYCPSACEPTCEKPDRNQVCTRQCMAPGCICRDGFVLNQETGKCIKPENCPNSACGGDPNAVYSTCPSACERTCENPDPQICTLQCLEPGCVCKPGYVKSAGGKCIKLEACPDSACGGDPNAVYSTCPSACERTCENPDPQICTLQCLEPGCVCKPGYVKSAGGKCIKLEACPADGCNGDRNATFNECPSYCPRTCDSQDSDRVCIAACAPRGCACNPGYVLTAQADGGKCVLPKDCPVKDKGCNGDLNATHSECPSFCPVTCENRHSEENVLCPAVCDPSFCVCKRGYLLTKKGGKCVKPEDCPVPGCNGDPNAEYKECPSACEPTCTNPDPEFCTKQCIPPGCVCKNGFVLNEETGTCVEREKCPGCLELLGKPLKEEDIGLVSKIPLWRSSCV</sequence>
<gene>
    <name evidence="1" type="ORF">PYW08_015820</name>
</gene>
<dbReference type="EMBL" id="CM056784">
    <property type="protein sequence ID" value="KAJ8724346.1"/>
    <property type="molecule type" value="Genomic_DNA"/>
</dbReference>
<dbReference type="Proteomes" id="UP001231649">
    <property type="component" value="Chromosome 8"/>
</dbReference>
<accession>A0ACC2QTZ3</accession>
<proteinExistence type="predicted"/>